<dbReference type="GO" id="GO:0051301">
    <property type="term" value="P:cell division"/>
    <property type="evidence" value="ECO:0007669"/>
    <property type="project" value="UniProtKB-KW"/>
</dbReference>
<dbReference type="GO" id="GO:0005886">
    <property type="term" value="C:plasma membrane"/>
    <property type="evidence" value="ECO:0007669"/>
    <property type="project" value="TreeGrafter"/>
</dbReference>
<evidence type="ECO:0000259" key="6">
    <source>
        <dbReference type="Pfam" id="PF03717"/>
    </source>
</evidence>
<reference evidence="7 8" key="1">
    <citation type="submission" date="2019-03" db="EMBL/GenBank/DDBJ databases">
        <title>Genomic Encyclopedia of Type Strains, Phase IV (KMG-IV): sequencing the most valuable type-strain genomes for metagenomic binning, comparative biology and taxonomic classification.</title>
        <authorList>
            <person name="Goeker M."/>
        </authorList>
    </citation>
    <scope>NUCLEOTIDE SEQUENCE [LARGE SCALE GENOMIC DNA]</scope>
    <source>
        <strain evidence="7 8">DSM 45775</strain>
    </source>
</reference>
<evidence type="ECO:0000256" key="1">
    <source>
        <dbReference type="ARBA" id="ARBA00004370"/>
    </source>
</evidence>
<feature type="region of interest" description="Disordered" evidence="4">
    <location>
        <begin position="1"/>
        <end position="48"/>
    </location>
</feature>
<dbReference type="PANTHER" id="PTHR30627:SF1">
    <property type="entry name" value="PEPTIDOGLYCAN D,D-TRANSPEPTIDASE FTSI"/>
    <property type="match status" value="1"/>
</dbReference>
<dbReference type="Pfam" id="PF03717">
    <property type="entry name" value="PBP_dimer"/>
    <property type="match status" value="1"/>
</dbReference>
<dbReference type="Proteomes" id="UP000295705">
    <property type="component" value="Unassembled WGS sequence"/>
</dbReference>
<comment type="subcellular location">
    <subcellularLocation>
        <location evidence="1">Membrane</location>
    </subcellularLocation>
</comment>
<keyword evidence="8" id="KW-1185">Reference proteome</keyword>
<evidence type="ECO:0000313" key="7">
    <source>
        <dbReference type="EMBL" id="TDQ55689.1"/>
    </source>
</evidence>
<evidence type="ECO:0000313" key="8">
    <source>
        <dbReference type="Proteomes" id="UP000295705"/>
    </source>
</evidence>
<dbReference type="InterPro" id="IPR001460">
    <property type="entry name" value="PCN-bd_Tpept"/>
</dbReference>
<accession>A0A4R6V920</accession>
<evidence type="ECO:0000256" key="4">
    <source>
        <dbReference type="SAM" id="MobiDB-lite"/>
    </source>
</evidence>
<dbReference type="InterPro" id="IPR005311">
    <property type="entry name" value="PBP_dimer"/>
</dbReference>
<keyword evidence="7" id="KW-0131">Cell cycle</keyword>
<keyword evidence="7" id="KW-0132">Cell division</keyword>
<comment type="caution">
    <text evidence="7">The sequence shown here is derived from an EMBL/GenBank/DDBJ whole genome shotgun (WGS) entry which is preliminary data.</text>
</comment>
<dbReference type="GO" id="GO:0071555">
    <property type="term" value="P:cell wall organization"/>
    <property type="evidence" value="ECO:0007669"/>
    <property type="project" value="TreeGrafter"/>
</dbReference>
<dbReference type="AlphaFoldDB" id="A0A4R6V920"/>
<organism evidence="7 8">
    <name type="scientific">Actinomycetospora succinea</name>
    <dbReference type="NCBI Taxonomy" id="663603"/>
    <lineage>
        <taxon>Bacteria</taxon>
        <taxon>Bacillati</taxon>
        <taxon>Actinomycetota</taxon>
        <taxon>Actinomycetes</taxon>
        <taxon>Pseudonocardiales</taxon>
        <taxon>Pseudonocardiaceae</taxon>
        <taxon>Actinomycetospora</taxon>
    </lineage>
</organism>
<dbReference type="SUPFAM" id="SSF56601">
    <property type="entry name" value="beta-lactamase/transpeptidase-like"/>
    <property type="match status" value="1"/>
</dbReference>
<dbReference type="InterPro" id="IPR036138">
    <property type="entry name" value="PBP_dimer_sf"/>
</dbReference>
<keyword evidence="3" id="KW-0472">Membrane</keyword>
<proteinExistence type="inferred from homology"/>
<comment type="similarity">
    <text evidence="2">Belongs to the transpeptidase family.</text>
</comment>
<dbReference type="Gene3D" id="3.90.1310.10">
    <property type="entry name" value="Penicillin-binding protein 2a (Domain 2)"/>
    <property type="match status" value="1"/>
</dbReference>
<dbReference type="Gene3D" id="3.40.710.10">
    <property type="entry name" value="DD-peptidase/beta-lactamase superfamily"/>
    <property type="match status" value="1"/>
</dbReference>
<evidence type="ECO:0000256" key="3">
    <source>
        <dbReference type="ARBA" id="ARBA00023136"/>
    </source>
</evidence>
<sequence>MARSAPTLSRPPARAPGGRAPSGRRPSPPPPPPRRPARRPASRPPDPRRRLRVGRVLLVAVLLLCTLKLVEVQGIRAGELSADAAQQRTTRLNVPAERGAILDRYGTPLAFSVEAKALVANPRRITDDWNDPAVRSQPGAPTPDQRKSAIAVGMGRILGLDPGPIFASLTSDRAYVVLAPLVDPGAARQVREAFPEIAEEDRESRQYPAGDVASTVVGSASWNMDRQKIRGSIGLESALDTTLAGTDGFRVVDTAEGSDAVIPGTTRAEQPAQAGRDVVLTLDTDLQYAVEQRLRDYTARVGARNGSAVVLDAHTGQVLSMANSGGFNPAAPGAAGAQLSNPSVTSPFEPGSVNKLVTMAAAIENGVARPEDVLQVPGSIRVADRTISDAWSHGTINLTLNGVLGRSSNVGTLMTAQRLGPDRFNAMLRALGIGQRTGIELPGESPGSVPAREDWSGSTFGNLPIGQGLSMTTLQMASMYQAVANDGVRVPPRVVEAEVGGDGVRIPSPAPEGVRAMSPETARTMRDMLQSVTQDGRGGNRGTGPAAAMPGYPVAGKTGTAQQVDPGCGCYSQSNYWITFAGMFPAQDPRYIVALMLDRPPGGDSAAPLFHEIGSYLAQHGAVPVSTAPPREVPLTLP</sequence>
<dbReference type="Pfam" id="PF00905">
    <property type="entry name" value="Transpeptidase"/>
    <property type="match status" value="1"/>
</dbReference>
<dbReference type="PANTHER" id="PTHR30627">
    <property type="entry name" value="PEPTIDOGLYCAN D,D-TRANSPEPTIDASE"/>
    <property type="match status" value="1"/>
</dbReference>
<dbReference type="RefSeq" id="WP_133827873.1">
    <property type="nucleotide sequence ID" value="NZ_SNYO01000005.1"/>
</dbReference>
<dbReference type="Gene3D" id="3.30.450.330">
    <property type="match status" value="1"/>
</dbReference>
<gene>
    <name evidence="7" type="ORF">EV188_10585</name>
</gene>
<feature type="domain" description="Penicillin-binding protein transpeptidase" evidence="5">
    <location>
        <begin position="306"/>
        <end position="613"/>
    </location>
</feature>
<feature type="domain" description="Penicillin-binding protein dimerisation" evidence="6">
    <location>
        <begin position="94"/>
        <end position="255"/>
    </location>
</feature>
<protein>
    <submittedName>
        <fullName evidence="7">Cell division protein FtsI (Penicillin-binding protein 3)</fullName>
    </submittedName>
</protein>
<dbReference type="InterPro" id="IPR050515">
    <property type="entry name" value="Beta-lactam/transpept"/>
</dbReference>
<dbReference type="OrthoDB" id="9789078at2"/>
<dbReference type="GO" id="GO:0008658">
    <property type="term" value="F:penicillin binding"/>
    <property type="evidence" value="ECO:0007669"/>
    <property type="project" value="InterPro"/>
</dbReference>
<dbReference type="SUPFAM" id="SSF56519">
    <property type="entry name" value="Penicillin binding protein dimerisation domain"/>
    <property type="match status" value="1"/>
</dbReference>
<name>A0A4R6V920_9PSEU</name>
<dbReference type="InterPro" id="IPR012338">
    <property type="entry name" value="Beta-lactam/transpept-like"/>
</dbReference>
<feature type="compositionally biased region" description="Low complexity" evidence="4">
    <location>
        <begin position="8"/>
        <end position="25"/>
    </location>
</feature>
<dbReference type="EMBL" id="SNYO01000005">
    <property type="protein sequence ID" value="TDQ55689.1"/>
    <property type="molecule type" value="Genomic_DNA"/>
</dbReference>
<evidence type="ECO:0000259" key="5">
    <source>
        <dbReference type="Pfam" id="PF00905"/>
    </source>
</evidence>
<evidence type="ECO:0000256" key="2">
    <source>
        <dbReference type="ARBA" id="ARBA00007171"/>
    </source>
</evidence>